<protein>
    <recommendedName>
        <fullName evidence="12">ABC3 transporter permease protein domain-containing protein</fullName>
    </recommendedName>
</protein>
<organism evidence="10 11">
    <name type="scientific">Streptobacillus moniliformis (strain ATCC 14647 / DSM 12112 / NCTC 10651 / 9901)</name>
    <dbReference type="NCBI Taxonomy" id="519441"/>
    <lineage>
        <taxon>Bacteria</taxon>
        <taxon>Fusobacteriati</taxon>
        <taxon>Fusobacteriota</taxon>
        <taxon>Fusobacteriia</taxon>
        <taxon>Fusobacteriales</taxon>
        <taxon>Leptotrichiaceae</taxon>
        <taxon>Streptobacillus</taxon>
    </lineage>
</organism>
<comment type="similarity">
    <text evidence="6">Belongs to the ABC-4 integral membrane protein family.</text>
</comment>
<dbReference type="AlphaFoldDB" id="D1AXZ4"/>
<dbReference type="GO" id="GO:0022857">
    <property type="term" value="F:transmembrane transporter activity"/>
    <property type="evidence" value="ECO:0007669"/>
    <property type="project" value="TreeGrafter"/>
</dbReference>
<keyword evidence="2" id="KW-1003">Cell membrane</keyword>
<feature type="transmembrane region" description="Helical" evidence="7">
    <location>
        <begin position="323"/>
        <end position="354"/>
    </location>
</feature>
<dbReference type="Pfam" id="PF02687">
    <property type="entry name" value="FtsX"/>
    <property type="match status" value="1"/>
</dbReference>
<dbReference type="InterPro" id="IPR003838">
    <property type="entry name" value="ABC3_permease_C"/>
</dbReference>
<dbReference type="HOGENOM" id="CLU_000604_8_0_0"/>
<dbReference type="STRING" id="519441.Smon_0697"/>
<evidence type="ECO:0000256" key="7">
    <source>
        <dbReference type="SAM" id="Phobius"/>
    </source>
</evidence>
<evidence type="ECO:0000313" key="11">
    <source>
        <dbReference type="Proteomes" id="UP000002072"/>
    </source>
</evidence>
<evidence type="ECO:0000256" key="1">
    <source>
        <dbReference type="ARBA" id="ARBA00004651"/>
    </source>
</evidence>
<evidence type="ECO:0000256" key="2">
    <source>
        <dbReference type="ARBA" id="ARBA00022475"/>
    </source>
</evidence>
<proteinExistence type="inferred from homology"/>
<evidence type="ECO:0000256" key="4">
    <source>
        <dbReference type="ARBA" id="ARBA00022989"/>
    </source>
</evidence>
<feature type="transmembrane region" description="Helical" evidence="7">
    <location>
        <begin position="366"/>
        <end position="386"/>
    </location>
</feature>
<dbReference type="Proteomes" id="UP000002072">
    <property type="component" value="Chromosome"/>
</dbReference>
<keyword evidence="4 7" id="KW-1133">Transmembrane helix</keyword>
<evidence type="ECO:0008006" key="12">
    <source>
        <dbReference type="Google" id="ProtNLM"/>
    </source>
</evidence>
<dbReference type="PANTHER" id="PTHR30572:SF4">
    <property type="entry name" value="ABC TRANSPORTER PERMEASE YTRF"/>
    <property type="match status" value="1"/>
</dbReference>
<dbReference type="RefSeq" id="WP_012858721.1">
    <property type="nucleotide sequence ID" value="NC_013515.1"/>
</dbReference>
<keyword evidence="3 7" id="KW-0812">Transmembrane</keyword>
<evidence type="ECO:0000259" key="8">
    <source>
        <dbReference type="Pfam" id="PF02687"/>
    </source>
</evidence>
<evidence type="ECO:0000256" key="6">
    <source>
        <dbReference type="ARBA" id="ARBA00038076"/>
    </source>
</evidence>
<feature type="transmembrane region" description="Helical" evidence="7">
    <location>
        <begin position="277"/>
        <end position="302"/>
    </location>
</feature>
<accession>D1AXZ4</accession>
<gene>
    <name evidence="10" type="ordered locus">Smon_0697</name>
</gene>
<dbReference type="Pfam" id="PF12704">
    <property type="entry name" value="MacB_PCD"/>
    <property type="match status" value="1"/>
</dbReference>
<dbReference type="PANTHER" id="PTHR30572">
    <property type="entry name" value="MEMBRANE COMPONENT OF TRANSPORTER-RELATED"/>
    <property type="match status" value="1"/>
</dbReference>
<dbReference type="KEGG" id="smf:Smon_0697"/>
<keyword evidence="11" id="KW-1185">Reference proteome</keyword>
<dbReference type="OrthoDB" id="9770036at2"/>
<evidence type="ECO:0000313" key="10">
    <source>
        <dbReference type="EMBL" id="ACZ01170.1"/>
    </source>
</evidence>
<evidence type="ECO:0000256" key="5">
    <source>
        <dbReference type="ARBA" id="ARBA00023136"/>
    </source>
</evidence>
<feature type="transmembrane region" description="Helical" evidence="7">
    <location>
        <begin position="21"/>
        <end position="45"/>
    </location>
</feature>
<dbReference type="eggNOG" id="COG0577">
    <property type="taxonomic scope" value="Bacteria"/>
</dbReference>
<dbReference type="EMBL" id="CP001779">
    <property type="protein sequence ID" value="ACZ01170.1"/>
    <property type="molecule type" value="Genomic_DNA"/>
</dbReference>
<dbReference type="InterPro" id="IPR050250">
    <property type="entry name" value="Macrolide_Exporter_MacB"/>
</dbReference>
<dbReference type="GeneID" id="29673636"/>
<dbReference type="InterPro" id="IPR025857">
    <property type="entry name" value="MacB_PCD"/>
</dbReference>
<evidence type="ECO:0000259" key="9">
    <source>
        <dbReference type="Pfam" id="PF12704"/>
    </source>
</evidence>
<feature type="domain" description="ABC3 transporter permease C-terminal" evidence="8">
    <location>
        <begin position="281"/>
        <end position="394"/>
    </location>
</feature>
<keyword evidence="5 7" id="KW-0472">Membrane</keyword>
<name>D1AXZ4_STRM9</name>
<comment type="subcellular location">
    <subcellularLocation>
        <location evidence="1">Cell membrane</location>
        <topology evidence="1">Multi-pass membrane protein</topology>
    </subcellularLocation>
</comment>
<dbReference type="GO" id="GO:0005886">
    <property type="term" value="C:plasma membrane"/>
    <property type="evidence" value="ECO:0007669"/>
    <property type="project" value="UniProtKB-SubCell"/>
</dbReference>
<sequence>MDILELIKLSLKSLYGFKMRSFLTTLGIIVGIGSVVMISSIGAGFENGLLSDVAKTYSKLINVSINNQKLDKASASRNYYFTENDMLLMEKQNSNIDKVFVQNSLIGIDGNGRYYLVTALGEKAFKVLTPKISYGRSFIDDEFKSKNNLALIGRTSAISLFGSEKEALGKQISFETFNYETKENLTIIGTFVEPHENIKKTFNENSVDVITNDSYFSGIKFNSSITIKVKDEQNIKNTVEQIKNYLNKKSDNNDIYDVKQFSEDTNKLSEILNKISLFISLVASISLAVGGIGVMNIMLVSVTERISEIGLRKAIGAKNKDILIQFLIESVTLTLLGGLIGVFLGLTLAFLIGIPFSITPILKLNVLLVSLGVSMGTGLVFGIYPAKKASKLSPMEALRSE</sequence>
<reference evidence="10 11" key="1">
    <citation type="journal article" date="2009" name="Stand. Genomic Sci.">
        <title>Complete genome sequence of Streptobacillus moniliformis type strain (9901T).</title>
        <authorList>
            <person name="Nolan M."/>
            <person name="Gronow S."/>
            <person name="Lapidus A."/>
            <person name="Ivanova N."/>
            <person name="Copeland A."/>
            <person name="Lucas S."/>
            <person name="Del Rio T.G."/>
            <person name="Chen F."/>
            <person name="Tice H."/>
            <person name="Pitluck S."/>
            <person name="Cheng J.F."/>
            <person name="Sims D."/>
            <person name="Meincke L."/>
            <person name="Bruce D."/>
            <person name="Goodwin L."/>
            <person name="Brettin T."/>
            <person name="Han C."/>
            <person name="Detter J.C."/>
            <person name="Ovchinikova G."/>
            <person name="Pati A."/>
            <person name="Mavromatis K."/>
            <person name="Mikhailova N."/>
            <person name="Chen A."/>
            <person name="Palaniappan K."/>
            <person name="Land M."/>
            <person name="Hauser L."/>
            <person name="Chang Y.J."/>
            <person name="Jeffries C.D."/>
            <person name="Rohde M."/>
            <person name="Sproer C."/>
            <person name="Goker M."/>
            <person name="Bristow J."/>
            <person name="Eisen J.A."/>
            <person name="Markowitz V."/>
            <person name="Hugenholtz P."/>
            <person name="Kyrpides N.C."/>
            <person name="Klenk H.P."/>
            <person name="Chain P."/>
        </authorList>
    </citation>
    <scope>NUCLEOTIDE SEQUENCE [LARGE SCALE GENOMIC DNA]</scope>
    <source>
        <strain evidence="11">ATCC 14647 / DSM 12112 / NCTC 10651 / 9901</strain>
    </source>
</reference>
<evidence type="ECO:0000256" key="3">
    <source>
        <dbReference type="ARBA" id="ARBA00022692"/>
    </source>
</evidence>
<feature type="domain" description="MacB-like periplasmic core" evidence="9">
    <location>
        <begin position="21"/>
        <end position="244"/>
    </location>
</feature>